<proteinExistence type="inferred from homology"/>
<keyword evidence="9" id="KW-0732">Signal</keyword>
<keyword evidence="2 8" id="KW-0808">Transferase</keyword>
<sequence length="209" mass="24010">MAMYIMWLWCWVITIAGDPGRTADDLRNRGLLKRIENGDIPDSLRKIPLCPECNLPRPRRAYHCDECGSCHLRFDHHCVITGQCVADKNFKAFILSFLYASMLEFSVIISSAVLFFYQENSYSVLSLFLAVYSLILSVMLISFGISFFCSGAESLAVVDKITANNKNMSKFRLLSTFGDKWWQKIIPYQKDTTIFAWPGVKWDEDFNIL</sequence>
<evidence type="ECO:0000256" key="3">
    <source>
        <dbReference type="ARBA" id="ARBA00022692"/>
    </source>
</evidence>
<feature type="transmembrane region" description="Helical" evidence="8">
    <location>
        <begin position="124"/>
        <end position="148"/>
    </location>
</feature>
<dbReference type="PANTHER" id="PTHR22883:SF23">
    <property type="entry name" value="PALMITOYLTRANSFERASE ZDHHC6"/>
    <property type="match status" value="1"/>
</dbReference>
<feature type="signal peptide" evidence="9">
    <location>
        <begin position="1"/>
        <end position="17"/>
    </location>
</feature>
<keyword evidence="4 8" id="KW-1133">Transmembrane helix</keyword>
<evidence type="ECO:0000256" key="7">
    <source>
        <dbReference type="ARBA" id="ARBA00038298"/>
    </source>
</evidence>
<evidence type="ECO:0000259" key="10">
    <source>
        <dbReference type="Pfam" id="PF01529"/>
    </source>
</evidence>
<evidence type="ECO:0000256" key="8">
    <source>
        <dbReference type="RuleBase" id="RU079119"/>
    </source>
</evidence>
<gene>
    <name evidence="11" type="ORF">M9Y10_012725</name>
</gene>
<accession>A0ABR2ID82</accession>
<evidence type="ECO:0000256" key="5">
    <source>
        <dbReference type="ARBA" id="ARBA00023136"/>
    </source>
</evidence>
<dbReference type="PANTHER" id="PTHR22883">
    <property type="entry name" value="ZINC FINGER DHHC DOMAIN CONTAINING PROTEIN"/>
    <property type="match status" value="1"/>
</dbReference>
<comment type="domain">
    <text evidence="8">The DHHC domain is required for palmitoyltransferase activity.</text>
</comment>
<comment type="similarity">
    <text evidence="7">Belongs to the DHHC palmitoyltransferase family. PFA5 subfamily.</text>
</comment>
<keyword evidence="12" id="KW-1185">Reference proteome</keyword>
<evidence type="ECO:0000313" key="11">
    <source>
        <dbReference type="EMBL" id="KAK8861033.1"/>
    </source>
</evidence>
<protein>
    <recommendedName>
        <fullName evidence="8">Palmitoyltransferase</fullName>
        <ecNumber evidence="8">2.3.1.225</ecNumber>
    </recommendedName>
</protein>
<keyword evidence="3 8" id="KW-0812">Transmembrane</keyword>
<keyword evidence="5 8" id="KW-0472">Membrane</keyword>
<dbReference type="Pfam" id="PF01529">
    <property type="entry name" value="DHHC"/>
    <property type="match status" value="1"/>
</dbReference>
<dbReference type="Proteomes" id="UP001470230">
    <property type="component" value="Unassembled WGS sequence"/>
</dbReference>
<dbReference type="PROSITE" id="PS50216">
    <property type="entry name" value="DHHC"/>
    <property type="match status" value="1"/>
</dbReference>
<dbReference type="InterPro" id="IPR001594">
    <property type="entry name" value="Palmitoyltrfase_DHHC"/>
</dbReference>
<comment type="caution">
    <text evidence="11">The sequence shown here is derived from an EMBL/GenBank/DDBJ whole genome shotgun (WGS) entry which is preliminary data.</text>
</comment>
<dbReference type="InterPro" id="IPR039859">
    <property type="entry name" value="PFA4/ZDH16/20/ERF2-like"/>
</dbReference>
<reference evidence="11 12" key="1">
    <citation type="submission" date="2024-04" db="EMBL/GenBank/DDBJ databases">
        <title>Tritrichomonas musculus Genome.</title>
        <authorList>
            <person name="Alves-Ferreira E."/>
            <person name="Grigg M."/>
            <person name="Lorenzi H."/>
            <person name="Galac M."/>
        </authorList>
    </citation>
    <scope>NUCLEOTIDE SEQUENCE [LARGE SCALE GENOMIC DNA]</scope>
    <source>
        <strain evidence="11 12">EAF2021</strain>
    </source>
</reference>
<evidence type="ECO:0000256" key="4">
    <source>
        <dbReference type="ARBA" id="ARBA00022989"/>
    </source>
</evidence>
<keyword evidence="6 8" id="KW-0012">Acyltransferase</keyword>
<evidence type="ECO:0000256" key="1">
    <source>
        <dbReference type="ARBA" id="ARBA00004141"/>
    </source>
</evidence>
<dbReference type="EMBL" id="JAPFFF010000018">
    <property type="protein sequence ID" value="KAK8861033.1"/>
    <property type="molecule type" value="Genomic_DNA"/>
</dbReference>
<organism evidence="11 12">
    <name type="scientific">Tritrichomonas musculus</name>
    <dbReference type="NCBI Taxonomy" id="1915356"/>
    <lineage>
        <taxon>Eukaryota</taxon>
        <taxon>Metamonada</taxon>
        <taxon>Parabasalia</taxon>
        <taxon>Tritrichomonadida</taxon>
        <taxon>Tritrichomonadidae</taxon>
        <taxon>Tritrichomonas</taxon>
    </lineage>
</organism>
<name>A0ABR2ID82_9EUKA</name>
<comment type="catalytic activity">
    <reaction evidence="8">
        <text>L-cysteinyl-[protein] + hexadecanoyl-CoA = S-hexadecanoyl-L-cysteinyl-[protein] + CoA</text>
        <dbReference type="Rhea" id="RHEA:36683"/>
        <dbReference type="Rhea" id="RHEA-COMP:10131"/>
        <dbReference type="Rhea" id="RHEA-COMP:11032"/>
        <dbReference type="ChEBI" id="CHEBI:29950"/>
        <dbReference type="ChEBI" id="CHEBI:57287"/>
        <dbReference type="ChEBI" id="CHEBI:57379"/>
        <dbReference type="ChEBI" id="CHEBI:74151"/>
        <dbReference type="EC" id="2.3.1.225"/>
    </reaction>
</comment>
<feature type="transmembrane region" description="Helical" evidence="8">
    <location>
        <begin position="97"/>
        <end position="117"/>
    </location>
</feature>
<evidence type="ECO:0000256" key="2">
    <source>
        <dbReference type="ARBA" id="ARBA00022679"/>
    </source>
</evidence>
<dbReference type="EC" id="2.3.1.225" evidence="8"/>
<evidence type="ECO:0000313" key="12">
    <source>
        <dbReference type="Proteomes" id="UP001470230"/>
    </source>
</evidence>
<feature type="chain" id="PRO_5045712834" description="Palmitoyltransferase" evidence="9">
    <location>
        <begin position="18"/>
        <end position="209"/>
    </location>
</feature>
<comment type="subcellular location">
    <subcellularLocation>
        <location evidence="1">Membrane</location>
        <topology evidence="1">Multi-pass membrane protein</topology>
    </subcellularLocation>
</comment>
<feature type="domain" description="Palmitoyltransferase DHHC" evidence="10">
    <location>
        <begin position="49"/>
        <end position="149"/>
    </location>
</feature>
<evidence type="ECO:0000256" key="6">
    <source>
        <dbReference type="ARBA" id="ARBA00023315"/>
    </source>
</evidence>
<evidence type="ECO:0000256" key="9">
    <source>
        <dbReference type="SAM" id="SignalP"/>
    </source>
</evidence>